<organism evidence="12 13">
    <name type="scientific">Hydrogeniiclostridium mannosilyticum</name>
    <dbReference type="NCBI Taxonomy" id="2764322"/>
    <lineage>
        <taxon>Bacteria</taxon>
        <taxon>Bacillati</taxon>
        <taxon>Bacillota</taxon>
        <taxon>Clostridia</taxon>
        <taxon>Eubacteriales</taxon>
        <taxon>Acutalibacteraceae</taxon>
        <taxon>Hydrogeniiclostridium</taxon>
    </lineage>
</organism>
<dbReference type="GO" id="GO:0070681">
    <property type="term" value="P:glutaminyl-tRNAGln biosynthesis via transamidation"/>
    <property type="evidence" value="ECO:0007669"/>
    <property type="project" value="TreeGrafter"/>
</dbReference>
<dbReference type="Proteomes" id="UP000249377">
    <property type="component" value="Unassembled WGS sequence"/>
</dbReference>
<evidence type="ECO:0000313" key="12">
    <source>
        <dbReference type="EMBL" id="RAQ22584.1"/>
    </source>
</evidence>
<comment type="function">
    <text evidence="7 10">Allows the formation of correctly charged Asn-tRNA(Asn) or Gln-tRNA(Gln) through the transamidation of misacylated Asp-tRNA(Asn) or Glu-tRNA(Gln) in organisms which lack either or both of asparaginyl-tRNA or glutaminyl-tRNA synthetases. The reaction takes place in the presence of glutamine and ATP through an activated phospho-Asp-tRNA(Asn) or phospho-Glu-tRNA(Gln).</text>
</comment>
<evidence type="ECO:0000313" key="13">
    <source>
        <dbReference type="Proteomes" id="UP000249377"/>
    </source>
</evidence>
<dbReference type="InterPro" id="IPR017958">
    <property type="entry name" value="Gln-tRNA_amidoTrfase_suB_CS"/>
</dbReference>
<comment type="subunit">
    <text evidence="2 10">Heterotrimer of A, B and C subunits.</text>
</comment>
<dbReference type="SMART" id="SM00845">
    <property type="entry name" value="GatB_Yqey"/>
    <property type="match status" value="1"/>
</dbReference>
<keyword evidence="4 10" id="KW-0547">Nucleotide-binding</keyword>
<dbReference type="AlphaFoldDB" id="A0A328UGK0"/>
<keyword evidence="12" id="KW-0808">Transferase</keyword>
<dbReference type="PROSITE" id="PS01234">
    <property type="entry name" value="GATB"/>
    <property type="match status" value="1"/>
</dbReference>
<keyword evidence="3 10" id="KW-0436">Ligase</keyword>
<dbReference type="EMBL" id="QLYR01000011">
    <property type="protein sequence ID" value="RAQ22584.1"/>
    <property type="molecule type" value="Genomic_DNA"/>
</dbReference>
<dbReference type="InterPro" id="IPR017959">
    <property type="entry name" value="Asn/Gln-tRNA_amidoTrfase_suB/E"/>
</dbReference>
<dbReference type="InterPro" id="IPR006075">
    <property type="entry name" value="Asn/Gln-tRNA_Trfase_suB/E_cat"/>
</dbReference>
<dbReference type="NCBIfam" id="NF004012">
    <property type="entry name" value="PRK05477.1-2"/>
    <property type="match status" value="1"/>
</dbReference>
<gene>
    <name evidence="10" type="primary">gatB</name>
    <name evidence="12" type="ORF">DPQ25_12410</name>
</gene>
<dbReference type="RefSeq" id="WP_112333495.1">
    <property type="nucleotide sequence ID" value="NZ_QLYR01000011.1"/>
</dbReference>
<evidence type="ECO:0000256" key="7">
    <source>
        <dbReference type="ARBA" id="ARBA00024799"/>
    </source>
</evidence>
<dbReference type="Gene3D" id="1.10.150.380">
    <property type="entry name" value="GatB domain, N-terminal subdomain"/>
    <property type="match status" value="1"/>
</dbReference>
<dbReference type="InterPro" id="IPR003789">
    <property type="entry name" value="Asn/Gln_tRNA_amidoTrase-B-like"/>
</dbReference>
<dbReference type="InterPro" id="IPR018027">
    <property type="entry name" value="Asn/Gln_amidotransferase"/>
</dbReference>
<proteinExistence type="inferred from homology"/>
<evidence type="ECO:0000256" key="5">
    <source>
        <dbReference type="ARBA" id="ARBA00022840"/>
    </source>
</evidence>
<evidence type="ECO:0000256" key="4">
    <source>
        <dbReference type="ARBA" id="ARBA00022741"/>
    </source>
</evidence>
<dbReference type="GO" id="GO:0006412">
    <property type="term" value="P:translation"/>
    <property type="evidence" value="ECO:0007669"/>
    <property type="project" value="UniProtKB-UniRule"/>
</dbReference>
<dbReference type="SUPFAM" id="SSF89095">
    <property type="entry name" value="GatB/YqeY motif"/>
    <property type="match status" value="1"/>
</dbReference>
<dbReference type="InterPro" id="IPR023168">
    <property type="entry name" value="GatB_Yqey_C_2"/>
</dbReference>
<evidence type="ECO:0000256" key="8">
    <source>
        <dbReference type="ARBA" id="ARBA00047380"/>
    </source>
</evidence>
<dbReference type="Gene3D" id="1.10.10.410">
    <property type="match status" value="1"/>
</dbReference>
<dbReference type="InterPro" id="IPR042114">
    <property type="entry name" value="GatB_C_1"/>
</dbReference>
<dbReference type="InterPro" id="IPR004413">
    <property type="entry name" value="GatB"/>
</dbReference>
<dbReference type="Pfam" id="PF02637">
    <property type="entry name" value="GatB_Yqey"/>
    <property type="match status" value="1"/>
</dbReference>
<dbReference type="SUPFAM" id="SSF55931">
    <property type="entry name" value="Glutamine synthetase/guanido kinase"/>
    <property type="match status" value="1"/>
</dbReference>
<feature type="domain" description="Asn/Gln amidotransferase" evidence="11">
    <location>
        <begin position="322"/>
        <end position="469"/>
    </location>
</feature>
<keyword evidence="13" id="KW-1185">Reference proteome</keyword>
<comment type="catalytic activity">
    <reaction evidence="8 10">
        <text>L-aspartyl-tRNA(Asn) + L-glutamine + ATP + H2O = L-asparaginyl-tRNA(Asn) + L-glutamate + ADP + phosphate + 2 H(+)</text>
        <dbReference type="Rhea" id="RHEA:14513"/>
        <dbReference type="Rhea" id="RHEA-COMP:9674"/>
        <dbReference type="Rhea" id="RHEA-COMP:9677"/>
        <dbReference type="ChEBI" id="CHEBI:15377"/>
        <dbReference type="ChEBI" id="CHEBI:15378"/>
        <dbReference type="ChEBI" id="CHEBI:29985"/>
        <dbReference type="ChEBI" id="CHEBI:30616"/>
        <dbReference type="ChEBI" id="CHEBI:43474"/>
        <dbReference type="ChEBI" id="CHEBI:58359"/>
        <dbReference type="ChEBI" id="CHEBI:78515"/>
        <dbReference type="ChEBI" id="CHEBI:78516"/>
        <dbReference type="ChEBI" id="CHEBI:456216"/>
    </reaction>
</comment>
<comment type="caution">
    <text evidence="12">The sequence shown here is derived from an EMBL/GenBank/DDBJ whole genome shotgun (WGS) entry which is preliminary data.</text>
</comment>
<evidence type="ECO:0000256" key="1">
    <source>
        <dbReference type="ARBA" id="ARBA00005306"/>
    </source>
</evidence>
<comment type="similarity">
    <text evidence="1 10">Belongs to the GatB/GatE family. GatB subfamily.</text>
</comment>
<name>A0A328UGK0_9FIRM</name>
<evidence type="ECO:0000256" key="10">
    <source>
        <dbReference type="HAMAP-Rule" id="MF_00121"/>
    </source>
</evidence>
<protein>
    <recommendedName>
        <fullName evidence="10">Aspartyl/glutamyl-tRNA(Asn/Gln) amidotransferase subunit B</fullName>
        <shortName evidence="10">Asp/Glu-ADT subunit B</shortName>
        <ecNumber evidence="10">6.3.5.-</ecNumber>
    </recommendedName>
</protein>
<dbReference type="InterPro" id="IPR014746">
    <property type="entry name" value="Gln_synth/guanido_kin_cat_dom"/>
</dbReference>
<evidence type="ECO:0000256" key="2">
    <source>
        <dbReference type="ARBA" id="ARBA00011123"/>
    </source>
</evidence>
<dbReference type="GO" id="GO:0050566">
    <property type="term" value="F:asparaginyl-tRNA synthase (glutamine-hydrolyzing) activity"/>
    <property type="evidence" value="ECO:0007669"/>
    <property type="project" value="RHEA"/>
</dbReference>
<dbReference type="NCBIfam" id="TIGR00133">
    <property type="entry name" value="gatB"/>
    <property type="match status" value="1"/>
</dbReference>
<evidence type="ECO:0000259" key="11">
    <source>
        <dbReference type="SMART" id="SM00845"/>
    </source>
</evidence>
<evidence type="ECO:0000256" key="3">
    <source>
        <dbReference type="ARBA" id="ARBA00022598"/>
    </source>
</evidence>
<evidence type="ECO:0000256" key="6">
    <source>
        <dbReference type="ARBA" id="ARBA00022917"/>
    </source>
</evidence>
<dbReference type="PANTHER" id="PTHR11659:SF0">
    <property type="entry name" value="GLUTAMYL-TRNA(GLN) AMIDOTRANSFERASE SUBUNIT B, MITOCHONDRIAL"/>
    <property type="match status" value="1"/>
</dbReference>
<evidence type="ECO:0000256" key="9">
    <source>
        <dbReference type="ARBA" id="ARBA00047913"/>
    </source>
</evidence>
<dbReference type="PANTHER" id="PTHR11659">
    <property type="entry name" value="GLUTAMYL-TRNA GLN AMIDOTRANSFERASE SUBUNIT B MITOCHONDRIAL AND PROKARYOTIC PET112-RELATED"/>
    <property type="match status" value="1"/>
</dbReference>
<dbReference type="NCBIfam" id="NF004014">
    <property type="entry name" value="PRK05477.1-4"/>
    <property type="match status" value="1"/>
</dbReference>
<dbReference type="GO" id="GO:0016740">
    <property type="term" value="F:transferase activity"/>
    <property type="evidence" value="ECO:0007669"/>
    <property type="project" value="UniProtKB-KW"/>
</dbReference>
<accession>A0A328UGK0</accession>
<reference evidence="12 13" key="1">
    <citation type="submission" date="2018-06" db="EMBL/GenBank/DDBJ databases">
        <title>Noncontiguous genome sequence of Ruminococcaceae bacterium ASD2818.</title>
        <authorList>
            <person name="Chaplin A.V."/>
            <person name="Sokolova S.R."/>
            <person name="Kochetkova T.O."/>
            <person name="Goltsov A.Y."/>
            <person name="Trofimov D.Y."/>
            <person name="Efimov B.A."/>
        </authorList>
    </citation>
    <scope>NUCLEOTIDE SEQUENCE [LARGE SCALE GENOMIC DNA]</scope>
    <source>
        <strain evidence="12 13">ASD2818</strain>
    </source>
</reference>
<dbReference type="Pfam" id="PF02934">
    <property type="entry name" value="GatB_N"/>
    <property type="match status" value="1"/>
</dbReference>
<dbReference type="GO" id="GO:0005524">
    <property type="term" value="F:ATP binding"/>
    <property type="evidence" value="ECO:0007669"/>
    <property type="project" value="UniProtKB-KW"/>
</dbReference>
<dbReference type="HAMAP" id="MF_00121">
    <property type="entry name" value="GatB"/>
    <property type="match status" value="1"/>
</dbReference>
<keyword evidence="5 10" id="KW-0067">ATP-binding</keyword>
<sequence>MEYELICGLETHVELATASKLFCGCAASFGGEPNTRCCPVCLGLPGALPRLNRRAVGYAVRTGLALNARVMPVSRMARKNYTYPDLPKAYQITQYAEPICRGGGLRLFNGRVVPIERIQIEEDAGKLIRRDGKLWVDYNRAGVPLLEIVSLPAIYSAEEARDYLERMQQLVRAIGVSDGRMQEGSIRCDVNVSVRPKGSTELGARTEIKNMNSPAFMVRAINYEYRRQVEVLRAGGAVVRETRRYVEQNGTTAPMRGKEAADDYRFFPEPDLPPIFVTAEELEAARAALPELPDDRCRRFVTQFGLTEEEAGLLVRYRRVADYFEEAAGGLKNPSLVARWLLGPVYSRMSGDAARENFAPAVSAAQLHELAGLVEGRGLSTHVARQALEKMLDTGEPCRRFLTEQDFAGLDSAALREICRVVLARDSRAAADYRQGKERALQALLGAVMRETRGRAEPAAARQQLLSLLRENP</sequence>
<dbReference type="EC" id="6.3.5.-" evidence="10"/>
<comment type="catalytic activity">
    <reaction evidence="9 10">
        <text>L-glutamyl-tRNA(Gln) + L-glutamine + ATP + H2O = L-glutaminyl-tRNA(Gln) + L-glutamate + ADP + phosphate + H(+)</text>
        <dbReference type="Rhea" id="RHEA:17521"/>
        <dbReference type="Rhea" id="RHEA-COMP:9681"/>
        <dbReference type="Rhea" id="RHEA-COMP:9684"/>
        <dbReference type="ChEBI" id="CHEBI:15377"/>
        <dbReference type="ChEBI" id="CHEBI:15378"/>
        <dbReference type="ChEBI" id="CHEBI:29985"/>
        <dbReference type="ChEBI" id="CHEBI:30616"/>
        <dbReference type="ChEBI" id="CHEBI:43474"/>
        <dbReference type="ChEBI" id="CHEBI:58359"/>
        <dbReference type="ChEBI" id="CHEBI:78520"/>
        <dbReference type="ChEBI" id="CHEBI:78521"/>
        <dbReference type="ChEBI" id="CHEBI:456216"/>
    </reaction>
</comment>
<dbReference type="GO" id="GO:0050567">
    <property type="term" value="F:glutaminyl-tRNA synthase (glutamine-hydrolyzing) activity"/>
    <property type="evidence" value="ECO:0007669"/>
    <property type="project" value="UniProtKB-UniRule"/>
</dbReference>
<keyword evidence="6 10" id="KW-0648">Protein biosynthesis</keyword>